<dbReference type="NCBIfam" id="TIGR00278">
    <property type="entry name" value="membrane protein insertion efficiency factor YidD"/>
    <property type="match status" value="1"/>
</dbReference>
<comment type="caution">
    <text evidence="2">The sequence shown here is derived from an EMBL/GenBank/DDBJ whole genome shotgun (WGS) entry which is preliminary data.</text>
</comment>
<dbReference type="PANTHER" id="PTHR33383:SF1">
    <property type="entry name" value="MEMBRANE PROTEIN INSERTION EFFICIENCY FACTOR-RELATED"/>
    <property type="match status" value="1"/>
</dbReference>
<dbReference type="GO" id="GO:0005886">
    <property type="term" value="C:plasma membrane"/>
    <property type="evidence" value="ECO:0007669"/>
    <property type="project" value="UniProtKB-SubCell"/>
</dbReference>
<reference evidence="2 3" key="1">
    <citation type="submission" date="2020-08" db="EMBL/GenBank/DDBJ databases">
        <title>Genomic Encyclopedia of Type Strains, Phase IV (KMG-IV): sequencing the most valuable type-strain genomes for metagenomic binning, comparative biology and taxonomic classification.</title>
        <authorList>
            <person name="Goeker M."/>
        </authorList>
    </citation>
    <scope>NUCLEOTIDE SEQUENCE [LARGE SCALE GENOMIC DNA]</scope>
    <source>
        <strain evidence="2 3">DSM 29854</strain>
    </source>
</reference>
<dbReference type="HAMAP" id="MF_00386">
    <property type="entry name" value="UPF0161_YidD"/>
    <property type="match status" value="1"/>
</dbReference>
<evidence type="ECO:0000313" key="3">
    <source>
        <dbReference type="Proteomes" id="UP000563094"/>
    </source>
</evidence>
<comment type="similarity">
    <text evidence="1">Belongs to the UPF0161 family.</text>
</comment>
<name>A0A839GER4_9BACT</name>
<accession>A0A839GER4</accession>
<dbReference type="RefSeq" id="WP_182512635.1">
    <property type="nucleotide sequence ID" value="NZ_JACJIQ010000005.1"/>
</dbReference>
<gene>
    <name evidence="2" type="ORF">FHS90_001668</name>
</gene>
<keyword evidence="3" id="KW-1185">Reference proteome</keyword>
<dbReference type="AlphaFoldDB" id="A0A839GER4"/>
<dbReference type="Pfam" id="PF01809">
    <property type="entry name" value="YidD"/>
    <property type="match status" value="1"/>
</dbReference>
<dbReference type="EMBL" id="JACJIQ010000005">
    <property type="protein sequence ID" value="MBA9076960.1"/>
    <property type="molecule type" value="Genomic_DNA"/>
</dbReference>
<proteinExistence type="inferred from homology"/>
<organism evidence="2 3">
    <name type="scientific">Rufibacter quisquiliarum</name>
    <dbReference type="NCBI Taxonomy" id="1549639"/>
    <lineage>
        <taxon>Bacteria</taxon>
        <taxon>Pseudomonadati</taxon>
        <taxon>Bacteroidota</taxon>
        <taxon>Cytophagia</taxon>
        <taxon>Cytophagales</taxon>
        <taxon>Hymenobacteraceae</taxon>
        <taxon>Rufibacter</taxon>
    </lineage>
</organism>
<dbReference type="Proteomes" id="UP000563094">
    <property type="component" value="Unassembled WGS sequence"/>
</dbReference>
<sequence length="77" mass="8785">MIGLFKWLFKHLFLGLVWVYRYLISPLTPGSCRFTPTCSAYAHQAIVKHGPFKGGWLALKRIGRCHPWGGHGYDPVE</sequence>
<comment type="subcellular location">
    <subcellularLocation>
        <location evidence="1">Cell membrane</location>
        <topology evidence="1">Peripheral membrane protein</topology>
        <orientation evidence="1">Cytoplasmic side</orientation>
    </subcellularLocation>
</comment>
<keyword evidence="1" id="KW-0472">Membrane</keyword>
<dbReference type="PANTHER" id="PTHR33383">
    <property type="entry name" value="MEMBRANE PROTEIN INSERTION EFFICIENCY FACTOR-RELATED"/>
    <property type="match status" value="1"/>
</dbReference>
<evidence type="ECO:0000256" key="1">
    <source>
        <dbReference type="HAMAP-Rule" id="MF_00386"/>
    </source>
</evidence>
<comment type="function">
    <text evidence="1">Could be involved in insertion of integral membrane proteins into the membrane.</text>
</comment>
<dbReference type="SMART" id="SM01234">
    <property type="entry name" value="Haemolytic"/>
    <property type="match status" value="1"/>
</dbReference>
<protein>
    <recommendedName>
        <fullName evidence="1">Putative membrane protein insertion efficiency factor</fullName>
    </recommendedName>
</protein>
<keyword evidence="1" id="KW-1003">Cell membrane</keyword>
<dbReference type="InterPro" id="IPR002696">
    <property type="entry name" value="Membr_insert_effic_factor_YidD"/>
</dbReference>
<evidence type="ECO:0000313" key="2">
    <source>
        <dbReference type="EMBL" id="MBA9076960.1"/>
    </source>
</evidence>